<evidence type="ECO:0000256" key="5">
    <source>
        <dbReference type="SAM" id="Phobius"/>
    </source>
</evidence>
<keyword evidence="8" id="KW-1185">Reference proteome</keyword>
<dbReference type="OrthoDB" id="5296287at2759"/>
<comment type="subcellular location">
    <subcellularLocation>
        <location evidence="1">Membrane</location>
        <topology evidence="1">Multi-pass membrane protein</topology>
    </subcellularLocation>
</comment>
<dbReference type="PANTHER" id="PTHR24064">
    <property type="entry name" value="SOLUTE CARRIER FAMILY 22 MEMBER"/>
    <property type="match status" value="1"/>
</dbReference>
<dbReference type="Pfam" id="PF00083">
    <property type="entry name" value="Sugar_tr"/>
    <property type="match status" value="1"/>
</dbReference>
<dbReference type="GO" id="GO:0016020">
    <property type="term" value="C:membrane"/>
    <property type="evidence" value="ECO:0007669"/>
    <property type="project" value="UniProtKB-SubCell"/>
</dbReference>
<evidence type="ECO:0000256" key="3">
    <source>
        <dbReference type="ARBA" id="ARBA00022989"/>
    </source>
</evidence>
<reference evidence="7 8" key="1">
    <citation type="submission" date="2011-07" db="EMBL/GenBank/DDBJ databases">
        <authorList>
            <person name="Coyne R."/>
            <person name="Brami D."/>
            <person name="Johnson J."/>
            <person name="Hostetler J."/>
            <person name="Hannick L."/>
            <person name="Clark T."/>
            <person name="Cassidy-Hanley D."/>
            <person name="Inman J."/>
        </authorList>
    </citation>
    <scope>NUCLEOTIDE SEQUENCE [LARGE SCALE GENOMIC DNA]</scope>
    <source>
        <strain evidence="7 8">G5</strain>
    </source>
</reference>
<dbReference type="GO" id="GO:0022857">
    <property type="term" value="F:transmembrane transporter activity"/>
    <property type="evidence" value="ECO:0007669"/>
    <property type="project" value="InterPro"/>
</dbReference>
<feature type="transmembrane region" description="Helical" evidence="5">
    <location>
        <begin position="30"/>
        <end position="50"/>
    </location>
</feature>
<keyword evidence="3 5" id="KW-1133">Transmembrane helix</keyword>
<feature type="transmembrane region" description="Helical" evidence="5">
    <location>
        <begin position="277"/>
        <end position="294"/>
    </location>
</feature>
<feature type="transmembrane region" description="Helical" evidence="5">
    <location>
        <begin position="119"/>
        <end position="136"/>
    </location>
</feature>
<dbReference type="Gene3D" id="1.20.1250.20">
    <property type="entry name" value="MFS general substrate transporter like domains"/>
    <property type="match status" value="1"/>
</dbReference>
<dbReference type="EMBL" id="GL983980">
    <property type="protein sequence ID" value="EGR30557.1"/>
    <property type="molecule type" value="Genomic_DNA"/>
</dbReference>
<name>G0QW54_ICHMU</name>
<sequence length="338" mass="38644">MGITVAYAISSFGQIVIYLIIMITKNWREQILYFLGIPSIILCAFSFFIIDDQPRFLILKDTKKCIQMLNKISQVNKTSEYMQSIQLREISTQQENSGKDLSKKYTYIDLFIYKSQLKIVIPLTLAMLFLNTLYYGSQLSLDSVGFTFQENCLYVGISELLGYFLSNYICQRFKRKRYGILTILITSIFLILCGIFEVPLSCLDKNCYQKNLQMIFTCFARFIVSFSFSFILIQIGEAYPTTLKAIGYGFSTGFSFLGGVVSPYIIDLSNKNDFNPIISLALVGILSCVSLFFSQETFGKPDVQNIPELTRQILQSDGLQNLEIQKNKQKNINNIQTQ</sequence>
<evidence type="ECO:0000256" key="1">
    <source>
        <dbReference type="ARBA" id="ARBA00004141"/>
    </source>
</evidence>
<evidence type="ECO:0000259" key="6">
    <source>
        <dbReference type="PROSITE" id="PS50850"/>
    </source>
</evidence>
<dbReference type="eggNOG" id="KOG0255">
    <property type="taxonomic scope" value="Eukaryota"/>
</dbReference>
<feature type="transmembrane region" description="Helical" evidence="5">
    <location>
        <begin position="178"/>
        <end position="200"/>
    </location>
</feature>
<feature type="transmembrane region" description="Helical" evidence="5">
    <location>
        <begin position="245"/>
        <end position="265"/>
    </location>
</feature>
<keyword evidence="4 5" id="KW-0472">Membrane</keyword>
<gene>
    <name evidence="7" type="ORF">IMG5_129430</name>
</gene>
<evidence type="ECO:0000256" key="2">
    <source>
        <dbReference type="ARBA" id="ARBA00022692"/>
    </source>
</evidence>
<protein>
    <submittedName>
        <fullName evidence="7">Major facilitator superfamily protein, putative</fullName>
    </submittedName>
</protein>
<evidence type="ECO:0000313" key="7">
    <source>
        <dbReference type="EMBL" id="EGR30557.1"/>
    </source>
</evidence>
<feature type="transmembrane region" description="Helical" evidence="5">
    <location>
        <begin position="212"/>
        <end position="233"/>
    </location>
</feature>
<dbReference type="InterPro" id="IPR005828">
    <property type="entry name" value="MFS_sugar_transport-like"/>
</dbReference>
<feature type="transmembrane region" description="Helical" evidence="5">
    <location>
        <begin position="5"/>
        <end position="24"/>
    </location>
</feature>
<dbReference type="OMA" id="XWLPESS"/>
<dbReference type="Proteomes" id="UP000008983">
    <property type="component" value="Unassembled WGS sequence"/>
</dbReference>
<dbReference type="InParanoid" id="G0QW54"/>
<dbReference type="GeneID" id="14906670"/>
<dbReference type="SUPFAM" id="SSF103473">
    <property type="entry name" value="MFS general substrate transporter"/>
    <property type="match status" value="1"/>
</dbReference>
<organism evidence="7 8">
    <name type="scientific">Ichthyophthirius multifiliis</name>
    <name type="common">White spot disease agent</name>
    <name type="synonym">Ich</name>
    <dbReference type="NCBI Taxonomy" id="5932"/>
    <lineage>
        <taxon>Eukaryota</taxon>
        <taxon>Sar</taxon>
        <taxon>Alveolata</taxon>
        <taxon>Ciliophora</taxon>
        <taxon>Intramacronucleata</taxon>
        <taxon>Oligohymenophorea</taxon>
        <taxon>Hymenostomatida</taxon>
        <taxon>Ophryoglenina</taxon>
        <taxon>Ichthyophthirius</taxon>
    </lineage>
</organism>
<dbReference type="PROSITE" id="PS50850">
    <property type="entry name" value="MFS"/>
    <property type="match status" value="1"/>
</dbReference>
<feature type="domain" description="Major facilitator superfamily (MFS) profile" evidence="6">
    <location>
        <begin position="1"/>
        <end position="299"/>
    </location>
</feature>
<evidence type="ECO:0000256" key="4">
    <source>
        <dbReference type="ARBA" id="ARBA00023136"/>
    </source>
</evidence>
<proteinExistence type="predicted"/>
<dbReference type="InterPro" id="IPR020846">
    <property type="entry name" value="MFS_dom"/>
</dbReference>
<dbReference type="InterPro" id="IPR036259">
    <property type="entry name" value="MFS_trans_sf"/>
</dbReference>
<dbReference type="AlphaFoldDB" id="G0QW54"/>
<keyword evidence="2 5" id="KW-0812">Transmembrane</keyword>
<dbReference type="STRING" id="857967.G0QW54"/>
<dbReference type="RefSeq" id="XP_004032144.1">
    <property type="nucleotide sequence ID" value="XM_004032096.1"/>
</dbReference>
<accession>G0QW54</accession>
<evidence type="ECO:0000313" key="8">
    <source>
        <dbReference type="Proteomes" id="UP000008983"/>
    </source>
</evidence>